<dbReference type="InterPro" id="IPR003945">
    <property type="entry name" value="NU5C-like"/>
</dbReference>
<dbReference type="GO" id="GO:0008137">
    <property type="term" value="F:NADH dehydrogenase (ubiquinone) activity"/>
    <property type="evidence" value="ECO:0007669"/>
    <property type="project" value="UniProtKB-EC"/>
</dbReference>
<gene>
    <name evidence="11" type="primary">nad5</name>
</gene>
<sequence length="536" mass="62138">MSLSFVILIISMLYMPFMKLGLYMLEWDFLSIKFNLYFNSMLFSVILGLVTLSVLLYSTYYLHGEVNFNYYYFVLLIFVGSMFMLNYSSSVFTMLISWDLLGISSFFLVLFYNNWDSNSGAMNTALTNRIGDFFIFTFFSGVIFYGYYFYSFEMLCSVIILLLLLTSFTKSAQFPFSSWLPKAMSAPTPVSSLVHSSTLVTAGLILLMNFSKLMLNGSVMLVLLLIGLFTMFFSSVAALVEEDMKKVVALSTLSQMGFSMTTLGLGMSFISFVHLVSHALFKSCLFMQIGYIIHCSYGQQDGRGYSNNGNLPMFMQLQLLVTLFCLCGLVFSSGMVSKDMILEMFFMNSYLMFLSFMFFISIFLTFGYSYRLWKGFFLSFSKIVSFFSSTIIMNYLSLMLVLFSIFFMWWLSYNMMVVPAMFLYIDFLVPLLYLLLIVLLSYYGFKLLFKELVYKFLVDYLAKNSIYKTKNLKFMDNNLNKFGLMSFNFLGSTSMFFTGYMSSFKYNNLVILVFLLFIFLWDFNLSLKYMICIHKI</sequence>
<feature type="transmembrane region" description="Helical" evidence="9">
    <location>
        <begin position="349"/>
        <end position="370"/>
    </location>
</feature>
<feature type="transmembrane region" description="Helical" evidence="9">
    <location>
        <begin position="219"/>
        <end position="240"/>
    </location>
</feature>
<dbReference type="GO" id="GO:0042773">
    <property type="term" value="P:ATP synthesis coupled electron transport"/>
    <property type="evidence" value="ECO:0007669"/>
    <property type="project" value="InterPro"/>
</dbReference>
<keyword evidence="5 9" id="KW-1133">Transmembrane helix</keyword>
<evidence type="ECO:0000256" key="7">
    <source>
        <dbReference type="ARBA" id="ARBA00031027"/>
    </source>
</evidence>
<feature type="transmembrane region" description="Helical" evidence="9">
    <location>
        <begin position="37"/>
        <end position="58"/>
    </location>
</feature>
<dbReference type="EC" id="7.1.1.2" evidence="3"/>
<evidence type="ECO:0000256" key="1">
    <source>
        <dbReference type="ARBA" id="ARBA00003257"/>
    </source>
</evidence>
<feature type="transmembrane region" description="Helical" evidence="9">
    <location>
        <begin position="95"/>
        <end position="113"/>
    </location>
</feature>
<dbReference type="PANTHER" id="PTHR42829">
    <property type="entry name" value="NADH-UBIQUINONE OXIDOREDUCTASE CHAIN 5"/>
    <property type="match status" value="1"/>
</dbReference>
<protein>
    <recommendedName>
        <fullName evidence="3">NADH:ubiquinone reductase (H(+)-translocating)</fullName>
        <ecNumber evidence="3">7.1.1.2</ecNumber>
    </recommendedName>
    <alternativeName>
        <fullName evidence="7">NADH dehydrogenase subunit 5</fullName>
    </alternativeName>
</protein>
<organism evidence="11">
    <name type="scientific">Macropostrongyloides lasiorhini</name>
    <dbReference type="NCBI Taxonomy" id="2572506"/>
    <lineage>
        <taxon>Eukaryota</taxon>
        <taxon>Metazoa</taxon>
        <taxon>Ecdysozoa</taxon>
        <taxon>Nematoda</taxon>
        <taxon>Chromadorea</taxon>
        <taxon>Rhabditida</taxon>
        <taxon>Rhabditina</taxon>
        <taxon>Rhabditomorpha</taxon>
        <taxon>Strongyloidea</taxon>
        <taxon>Strongylidae</taxon>
        <taxon>Macropostrongyloides</taxon>
    </lineage>
</organism>
<dbReference type="GO" id="GO:0015990">
    <property type="term" value="P:electron transport coupled proton transport"/>
    <property type="evidence" value="ECO:0007669"/>
    <property type="project" value="TreeGrafter"/>
</dbReference>
<evidence type="ECO:0000259" key="10">
    <source>
        <dbReference type="Pfam" id="PF00361"/>
    </source>
</evidence>
<dbReference type="GO" id="GO:0003954">
    <property type="term" value="F:NADH dehydrogenase activity"/>
    <property type="evidence" value="ECO:0007669"/>
    <property type="project" value="TreeGrafter"/>
</dbReference>
<feature type="transmembrane region" description="Helical" evidence="9">
    <location>
        <begin position="260"/>
        <end position="281"/>
    </location>
</feature>
<feature type="transmembrane region" description="Helical" evidence="9">
    <location>
        <begin position="317"/>
        <end position="337"/>
    </location>
</feature>
<dbReference type="InterPro" id="IPR001750">
    <property type="entry name" value="ND/Mrp_TM"/>
</dbReference>
<feature type="domain" description="NADH:quinone oxidoreductase/Mrp antiporter transmembrane" evidence="10">
    <location>
        <begin position="88"/>
        <end position="363"/>
    </location>
</feature>
<accession>A0A977R0V6</accession>
<reference evidence="11" key="1">
    <citation type="journal article" date="2020" name="Pathogens">
        <title>Phylogenetic Analysis of Mitogenomic Data Sets Resolves the Relationship of Seven Macropostrongyloides Species from Australian Macropodid and Vombatid Marsupials.</title>
        <authorList>
            <person name="Sukee T."/>
            <person name="Koehler A.V."/>
            <person name="Hall R."/>
            <person name="Beveridge I."/>
            <person name="Gasser R.B."/>
            <person name="Jabbar A."/>
        </authorList>
    </citation>
    <scope>NUCLEOTIDE SEQUENCE</scope>
    <source>
        <strain evidence="11">41R1</strain>
    </source>
</reference>
<comment type="function">
    <text evidence="1">Core subunit of the mitochondrial membrane respiratory chain NADH dehydrogenase (Complex I) that is believed to belong to the minimal assembly required for catalysis. Complex I functions in the transfer of electrons from NADH to the respiratory chain. The immediate electron acceptor for the enzyme is believed to be ubiquinone.</text>
</comment>
<evidence type="ECO:0000313" key="11">
    <source>
        <dbReference type="EMBL" id="UXK95577.1"/>
    </source>
</evidence>
<evidence type="ECO:0000256" key="4">
    <source>
        <dbReference type="ARBA" id="ARBA00022692"/>
    </source>
</evidence>
<keyword evidence="6 9" id="KW-0472">Membrane</keyword>
<name>A0A977R0V6_9BILA</name>
<proteinExistence type="predicted"/>
<feature type="transmembrane region" description="Helical" evidence="9">
    <location>
        <begin position="509"/>
        <end position="527"/>
    </location>
</feature>
<evidence type="ECO:0000256" key="2">
    <source>
        <dbReference type="ARBA" id="ARBA00004141"/>
    </source>
</evidence>
<feature type="transmembrane region" description="Helical" evidence="9">
    <location>
        <begin position="482"/>
        <end position="503"/>
    </location>
</feature>
<dbReference type="GO" id="GO:0016020">
    <property type="term" value="C:membrane"/>
    <property type="evidence" value="ECO:0007669"/>
    <property type="project" value="UniProtKB-SubCell"/>
</dbReference>
<feature type="transmembrane region" description="Helical" evidence="9">
    <location>
        <begin position="391"/>
        <end position="411"/>
    </location>
</feature>
<comment type="catalytic activity">
    <reaction evidence="8">
        <text>a ubiquinone + NADH + 5 H(+)(in) = a ubiquinol + NAD(+) + 4 H(+)(out)</text>
        <dbReference type="Rhea" id="RHEA:29091"/>
        <dbReference type="Rhea" id="RHEA-COMP:9565"/>
        <dbReference type="Rhea" id="RHEA-COMP:9566"/>
        <dbReference type="ChEBI" id="CHEBI:15378"/>
        <dbReference type="ChEBI" id="CHEBI:16389"/>
        <dbReference type="ChEBI" id="CHEBI:17976"/>
        <dbReference type="ChEBI" id="CHEBI:57540"/>
        <dbReference type="ChEBI" id="CHEBI:57945"/>
        <dbReference type="EC" id="7.1.1.2"/>
    </reaction>
</comment>
<feature type="transmembrane region" description="Helical" evidence="9">
    <location>
        <begin position="6"/>
        <end position="25"/>
    </location>
</feature>
<evidence type="ECO:0000256" key="8">
    <source>
        <dbReference type="ARBA" id="ARBA00049551"/>
    </source>
</evidence>
<evidence type="ECO:0000256" key="3">
    <source>
        <dbReference type="ARBA" id="ARBA00012944"/>
    </source>
</evidence>
<feature type="transmembrane region" description="Helical" evidence="9">
    <location>
        <begin position="188"/>
        <end position="207"/>
    </location>
</feature>
<comment type="subcellular location">
    <subcellularLocation>
        <location evidence="2">Membrane</location>
        <topology evidence="2">Multi-pass membrane protein</topology>
    </subcellularLocation>
</comment>
<keyword evidence="4 9" id="KW-0812">Transmembrane</keyword>
<feature type="transmembrane region" description="Helical" evidence="9">
    <location>
        <begin position="133"/>
        <end position="150"/>
    </location>
</feature>
<dbReference type="EMBL" id="MW309877">
    <property type="protein sequence ID" value="UXK95577.1"/>
    <property type="molecule type" value="Genomic_DNA"/>
</dbReference>
<dbReference type="AlphaFoldDB" id="A0A977R0V6"/>
<evidence type="ECO:0000256" key="5">
    <source>
        <dbReference type="ARBA" id="ARBA00022989"/>
    </source>
</evidence>
<dbReference type="Pfam" id="PF00361">
    <property type="entry name" value="Proton_antipo_M"/>
    <property type="match status" value="1"/>
</dbReference>
<feature type="transmembrane region" description="Helical" evidence="9">
    <location>
        <begin position="70"/>
        <end position="88"/>
    </location>
</feature>
<evidence type="ECO:0000256" key="6">
    <source>
        <dbReference type="ARBA" id="ARBA00023136"/>
    </source>
</evidence>
<dbReference type="PANTHER" id="PTHR42829:SF2">
    <property type="entry name" value="NADH-UBIQUINONE OXIDOREDUCTASE CHAIN 5"/>
    <property type="match status" value="1"/>
</dbReference>
<dbReference type="PRINTS" id="PR01434">
    <property type="entry name" value="NADHDHGNASE5"/>
</dbReference>
<reference evidence="11" key="2">
    <citation type="submission" date="2020-11" db="EMBL/GenBank/DDBJ databases">
        <authorList>
            <person name="Sukee T."/>
            <person name="Koehler A.V."/>
            <person name="Hall R."/>
            <person name="Beveridge I."/>
            <person name="Gasser R.B."/>
            <person name="Jabbar A."/>
        </authorList>
    </citation>
    <scope>NUCLEOTIDE SEQUENCE</scope>
    <source>
        <strain evidence="11">41R1</strain>
    </source>
</reference>
<keyword evidence="11" id="KW-0496">Mitochondrion</keyword>
<geneLocation type="mitochondrion" evidence="11"/>
<evidence type="ECO:0000256" key="9">
    <source>
        <dbReference type="SAM" id="Phobius"/>
    </source>
</evidence>
<feature type="transmembrane region" description="Helical" evidence="9">
    <location>
        <begin position="423"/>
        <end position="445"/>
    </location>
</feature>